<organism evidence="1 2">
    <name type="scientific">Streptomyces lichenis</name>
    <dbReference type="NCBI Taxonomy" id="2306967"/>
    <lineage>
        <taxon>Bacteria</taxon>
        <taxon>Bacillati</taxon>
        <taxon>Actinomycetota</taxon>
        <taxon>Actinomycetes</taxon>
        <taxon>Kitasatosporales</taxon>
        <taxon>Streptomycetaceae</taxon>
        <taxon>Streptomyces</taxon>
    </lineage>
</organism>
<keyword evidence="2" id="KW-1185">Reference proteome</keyword>
<proteinExistence type="predicted"/>
<evidence type="ECO:0000313" key="2">
    <source>
        <dbReference type="Proteomes" id="UP001522868"/>
    </source>
</evidence>
<reference evidence="1 2" key="1">
    <citation type="submission" date="2022-04" db="EMBL/GenBank/DDBJ databases">
        <title>Streptomyces sp. nov. LCR6-01 isolated from Lichen of Dirinaria sp.</title>
        <authorList>
            <person name="Kanchanasin P."/>
            <person name="Tanasupawat S."/>
            <person name="Phongsopitanun W."/>
        </authorList>
    </citation>
    <scope>NUCLEOTIDE SEQUENCE [LARGE SCALE GENOMIC DNA]</scope>
    <source>
        <strain evidence="1 2">LCR6-01</strain>
    </source>
</reference>
<comment type="caution">
    <text evidence="1">The sequence shown here is derived from an EMBL/GenBank/DDBJ whole genome shotgun (WGS) entry which is preliminary data.</text>
</comment>
<name>A0ABT0I5S0_9ACTN</name>
<gene>
    <name evidence="1" type="ORF">M1O15_04465</name>
</gene>
<evidence type="ECO:0000313" key="1">
    <source>
        <dbReference type="EMBL" id="MCK8676661.1"/>
    </source>
</evidence>
<accession>A0ABT0I5S0</accession>
<sequence>MTQVCTWCAEPTDEPVSVAVEHVASGPGRVVYACPDCRRRHRLLPLDQHPADSWGEVRYETAEAEPR</sequence>
<dbReference type="RefSeq" id="WP_248631846.1">
    <property type="nucleotide sequence ID" value="NZ_JALPTH010000003.1"/>
</dbReference>
<protein>
    <recommendedName>
        <fullName evidence="3">Small CPxCG-related zinc finger protein</fullName>
    </recommendedName>
</protein>
<dbReference type="EMBL" id="JALPTH010000003">
    <property type="protein sequence ID" value="MCK8676661.1"/>
    <property type="molecule type" value="Genomic_DNA"/>
</dbReference>
<evidence type="ECO:0008006" key="3">
    <source>
        <dbReference type="Google" id="ProtNLM"/>
    </source>
</evidence>
<dbReference type="Proteomes" id="UP001522868">
    <property type="component" value="Unassembled WGS sequence"/>
</dbReference>